<evidence type="ECO:0000256" key="2">
    <source>
        <dbReference type="SAM" id="MobiDB-lite"/>
    </source>
</evidence>
<evidence type="ECO:0000313" key="5">
    <source>
        <dbReference type="Proteomes" id="UP001500979"/>
    </source>
</evidence>
<proteinExistence type="predicted"/>
<name>A0ABN3VB87_9PSEU</name>
<keyword evidence="1" id="KW-0175">Coiled coil</keyword>
<dbReference type="InterPro" id="IPR027417">
    <property type="entry name" value="P-loop_NTPase"/>
</dbReference>
<reference evidence="4 5" key="1">
    <citation type="journal article" date="2019" name="Int. J. Syst. Evol. Microbiol.">
        <title>The Global Catalogue of Microorganisms (GCM) 10K type strain sequencing project: providing services to taxonomists for standard genome sequencing and annotation.</title>
        <authorList>
            <consortium name="The Broad Institute Genomics Platform"/>
            <consortium name="The Broad Institute Genome Sequencing Center for Infectious Disease"/>
            <person name="Wu L."/>
            <person name="Ma J."/>
        </authorList>
    </citation>
    <scope>NUCLEOTIDE SEQUENCE [LARGE SCALE GENOMIC DNA]</scope>
    <source>
        <strain evidence="4 5">JCM 9383</strain>
    </source>
</reference>
<dbReference type="PANTHER" id="PTHR43788">
    <property type="entry name" value="DNA2/NAM7 HELICASE FAMILY MEMBER"/>
    <property type="match status" value="1"/>
</dbReference>
<dbReference type="EMBL" id="BAAAUX010000011">
    <property type="protein sequence ID" value="GAA2788532.1"/>
    <property type="molecule type" value="Genomic_DNA"/>
</dbReference>
<gene>
    <name evidence="4" type="ORF">GCM10010470_23950</name>
</gene>
<dbReference type="Gene3D" id="3.40.50.300">
    <property type="entry name" value="P-loop containing nucleotide triphosphate hydrolases"/>
    <property type="match status" value="1"/>
</dbReference>
<evidence type="ECO:0000259" key="3">
    <source>
        <dbReference type="Pfam" id="PF13086"/>
    </source>
</evidence>
<dbReference type="Proteomes" id="UP001500979">
    <property type="component" value="Unassembled WGS sequence"/>
</dbReference>
<sequence>MGWREEVIETVSRLLPDQTRTTADTRKRLGDAYRTEPGWYRIPTRNRSLRIDEFTDLRLASEDNTGPSYRVITAVEEQEALRVQVGMHAPEYDMHLWGTQRPAGFLVQSQLKALKNFADPGLADQLAAGRVSSLPAGADGLGGLSGAQALAYYACISKGLHLVWGPPGTGKTTVLSRAIDDLANDGKRVLLVSGTNVAVDNALHAALKLGTRVQGEFLRVGTPQMPQIAMDDRVALRRIVADRMRRITDERAEVEAQLVRLSSSAVLERLEVLDEVLGTFDPDAFRDALERIERDRRAESLREQLSVDEAAVAEAKDERNRRRLERAKEQLRHSERAREHLNAAANAEKTLRARQYAARRAQENVSILIDRRARIQAEQKELSLRSGLGRLGRTLARRWELRRQLGELTPQLDTAARTAEEARARLESQRDQLESSIASGRASARLGTRSRFAPRSGSS</sequence>
<organism evidence="4 5">
    <name type="scientific">Saccharopolyspora taberi</name>
    <dbReference type="NCBI Taxonomy" id="60895"/>
    <lineage>
        <taxon>Bacteria</taxon>
        <taxon>Bacillati</taxon>
        <taxon>Actinomycetota</taxon>
        <taxon>Actinomycetes</taxon>
        <taxon>Pseudonocardiales</taxon>
        <taxon>Pseudonocardiaceae</taxon>
        <taxon>Saccharopolyspora</taxon>
    </lineage>
</organism>
<feature type="region of interest" description="Disordered" evidence="2">
    <location>
        <begin position="423"/>
        <end position="459"/>
    </location>
</feature>
<comment type="caution">
    <text evidence="4">The sequence shown here is derived from an EMBL/GenBank/DDBJ whole genome shotgun (WGS) entry which is preliminary data.</text>
</comment>
<dbReference type="Pfam" id="PF13086">
    <property type="entry name" value="AAA_11"/>
    <property type="match status" value="1"/>
</dbReference>
<feature type="domain" description="DNA2/NAM7 helicase helicase" evidence="3">
    <location>
        <begin position="148"/>
        <end position="348"/>
    </location>
</feature>
<keyword evidence="5" id="KW-1185">Reference proteome</keyword>
<accession>A0ABN3VB87</accession>
<dbReference type="InterPro" id="IPR041677">
    <property type="entry name" value="DNA2/NAM7_AAA_11"/>
</dbReference>
<dbReference type="RefSeq" id="WP_344679651.1">
    <property type="nucleotide sequence ID" value="NZ_BAAAUX010000011.1"/>
</dbReference>
<dbReference type="PANTHER" id="PTHR43788:SF8">
    <property type="entry name" value="DNA-BINDING PROTEIN SMUBP-2"/>
    <property type="match status" value="1"/>
</dbReference>
<evidence type="ECO:0000313" key="4">
    <source>
        <dbReference type="EMBL" id="GAA2788532.1"/>
    </source>
</evidence>
<dbReference type="InterPro" id="IPR050534">
    <property type="entry name" value="Coronavir_polyprotein_1ab"/>
</dbReference>
<dbReference type="SUPFAM" id="SSF52540">
    <property type="entry name" value="P-loop containing nucleoside triphosphate hydrolases"/>
    <property type="match status" value="1"/>
</dbReference>
<evidence type="ECO:0000256" key="1">
    <source>
        <dbReference type="SAM" id="Coils"/>
    </source>
</evidence>
<feature type="coiled-coil region" evidence="1">
    <location>
        <begin position="298"/>
        <end position="378"/>
    </location>
</feature>
<feature type="compositionally biased region" description="Basic and acidic residues" evidence="2">
    <location>
        <begin position="423"/>
        <end position="433"/>
    </location>
</feature>
<protein>
    <recommendedName>
        <fullName evidence="3">DNA2/NAM7 helicase helicase domain-containing protein</fullName>
    </recommendedName>
</protein>